<name>A0A358HPL7_9PROT</name>
<feature type="non-terminal residue" evidence="9">
    <location>
        <position position="137"/>
    </location>
</feature>
<evidence type="ECO:0000256" key="4">
    <source>
        <dbReference type="ARBA" id="ARBA00022692"/>
    </source>
</evidence>
<evidence type="ECO:0000256" key="1">
    <source>
        <dbReference type="ARBA" id="ARBA00004651"/>
    </source>
</evidence>
<keyword evidence="5 8" id="KW-1133">Transmembrane helix</keyword>
<dbReference type="PANTHER" id="PTHR32024">
    <property type="entry name" value="TRK SYSTEM POTASSIUM UPTAKE PROTEIN TRKG-RELATED"/>
    <property type="match status" value="1"/>
</dbReference>
<organism evidence="9 10">
    <name type="scientific">Thalassospira lucentensis</name>
    <dbReference type="NCBI Taxonomy" id="168935"/>
    <lineage>
        <taxon>Bacteria</taxon>
        <taxon>Pseudomonadati</taxon>
        <taxon>Pseudomonadota</taxon>
        <taxon>Alphaproteobacteria</taxon>
        <taxon>Rhodospirillales</taxon>
        <taxon>Thalassospiraceae</taxon>
        <taxon>Thalassospira</taxon>
    </lineage>
</organism>
<keyword evidence="7 8" id="KW-0472">Membrane</keyword>
<evidence type="ECO:0000256" key="6">
    <source>
        <dbReference type="ARBA" id="ARBA00023065"/>
    </source>
</evidence>
<dbReference type="GO" id="GO:0005886">
    <property type="term" value="C:plasma membrane"/>
    <property type="evidence" value="ECO:0007669"/>
    <property type="project" value="UniProtKB-SubCell"/>
</dbReference>
<dbReference type="Proteomes" id="UP000264753">
    <property type="component" value="Unassembled WGS sequence"/>
</dbReference>
<dbReference type="GO" id="GO:0008324">
    <property type="term" value="F:monoatomic cation transmembrane transporter activity"/>
    <property type="evidence" value="ECO:0007669"/>
    <property type="project" value="InterPro"/>
</dbReference>
<evidence type="ECO:0000256" key="2">
    <source>
        <dbReference type="ARBA" id="ARBA00022448"/>
    </source>
</evidence>
<dbReference type="EMBL" id="DOOG01000029">
    <property type="protein sequence ID" value="HBU96932.1"/>
    <property type="molecule type" value="Genomic_DNA"/>
</dbReference>
<dbReference type="InterPro" id="IPR003445">
    <property type="entry name" value="Cat_transpt"/>
</dbReference>
<accession>A0A358HPL7</accession>
<dbReference type="PANTHER" id="PTHR32024:SF1">
    <property type="entry name" value="KTR SYSTEM POTASSIUM UPTAKE PROTEIN B"/>
    <property type="match status" value="1"/>
</dbReference>
<evidence type="ECO:0000256" key="7">
    <source>
        <dbReference type="ARBA" id="ARBA00023136"/>
    </source>
</evidence>
<dbReference type="Pfam" id="PF02386">
    <property type="entry name" value="TrkH"/>
    <property type="match status" value="1"/>
</dbReference>
<dbReference type="RefSeq" id="WP_276651395.1">
    <property type="nucleotide sequence ID" value="NZ_DOOG01000029.1"/>
</dbReference>
<sequence length="137" mass="14500">MQIFFPNRPGTPIRIPPPLLLSVLYLALILIGAVVLSLPISVTTPTTFSDALFTATSAVTVTGLSVVDTGTNFTLFGQAAILIMIQLGGLGLMTFAALVLSVLGLPIGLSHHTYLREDLSQTSLDRLVGLVKTILRV</sequence>
<feature type="transmembrane region" description="Helical" evidence="8">
    <location>
        <begin position="48"/>
        <end position="67"/>
    </location>
</feature>
<evidence type="ECO:0000313" key="10">
    <source>
        <dbReference type="Proteomes" id="UP000264753"/>
    </source>
</evidence>
<comment type="caution">
    <text evidence="9">The sequence shown here is derived from an EMBL/GenBank/DDBJ whole genome shotgun (WGS) entry which is preliminary data.</text>
</comment>
<keyword evidence="3" id="KW-1003">Cell membrane</keyword>
<feature type="transmembrane region" description="Helical" evidence="8">
    <location>
        <begin position="79"/>
        <end position="107"/>
    </location>
</feature>
<keyword evidence="4 8" id="KW-0812">Transmembrane</keyword>
<comment type="subcellular location">
    <subcellularLocation>
        <location evidence="1">Cell membrane</location>
        <topology evidence="1">Multi-pass membrane protein</topology>
    </subcellularLocation>
</comment>
<evidence type="ECO:0000256" key="8">
    <source>
        <dbReference type="SAM" id="Phobius"/>
    </source>
</evidence>
<proteinExistence type="predicted"/>
<gene>
    <name evidence="9" type="ORF">DEF21_03370</name>
</gene>
<evidence type="ECO:0000256" key="5">
    <source>
        <dbReference type="ARBA" id="ARBA00022989"/>
    </source>
</evidence>
<keyword evidence="2" id="KW-0813">Transport</keyword>
<dbReference type="GO" id="GO:0030001">
    <property type="term" value="P:metal ion transport"/>
    <property type="evidence" value="ECO:0007669"/>
    <property type="project" value="UniProtKB-ARBA"/>
</dbReference>
<dbReference type="AlphaFoldDB" id="A0A358HPL7"/>
<evidence type="ECO:0000313" key="9">
    <source>
        <dbReference type="EMBL" id="HBU96932.1"/>
    </source>
</evidence>
<reference evidence="9 10" key="1">
    <citation type="journal article" date="2018" name="Nat. Biotechnol.">
        <title>A standardized bacterial taxonomy based on genome phylogeny substantially revises the tree of life.</title>
        <authorList>
            <person name="Parks D.H."/>
            <person name="Chuvochina M."/>
            <person name="Waite D.W."/>
            <person name="Rinke C."/>
            <person name="Skarshewski A."/>
            <person name="Chaumeil P.A."/>
            <person name="Hugenholtz P."/>
        </authorList>
    </citation>
    <scope>NUCLEOTIDE SEQUENCE [LARGE SCALE GENOMIC DNA]</scope>
    <source>
        <strain evidence="9">UBA8707</strain>
    </source>
</reference>
<keyword evidence="6" id="KW-0406">Ion transport</keyword>
<protein>
    <submittedName>
        <fullName evidence="9">Ktr system potassium transporter B</fullName>
    </submittedName>
</protein>
<feature type="transmembrane region" description="Helical" evidence="8">
    <location>
        <begin position="20"/>
        <end position="42"/>
    </location>
</feature>
<evidence type="ECO:0000256" key="3">
    <source>
        <dbReference type="ARBA" id="ARBA00022475"/>
    </source>
</evidence>